<dbReference type="OrthoDB" id="114296at2759"/>
<dbReference type="Proteomes" id="UP000794436">
    <property type="component" value="Unassembled WGS sequence"/>
</dbReference>
<comment type="caution">
    <text evidence="1">The sequence shown here is derived from an EMBL/GenBank/DDBJ whole genome shotgun (WGS) entry which is preliminary data.</text>
</comment>
<gene>
    <name evidence="1" type="ORF">Poli38472_013147</name>
</gene>
<evidence type="ECO:0000313" key="2">
    <source>
        <dbReference type="Proteomes" id="UP000794436"/>
    </source>
</evidence>
<sequence>MNPTSLSSPATVDMALFDSSFWMGGADDVSMDMTDFGAISMKPVDMSLTADMIMSTDEDAWLFAAGKPEIAIGDIQVVAMPQADAIKCEPVDEDDATNVLLTPIVGSPVDELDAMTAFMVDFVDPFQEVVVTSDEEPSSPIKNGGLNSFQDIEKRVERLRAKVAHLDKMYYARCQGRLENAVMAQNDMQRVKLVRSVERLQRVACGLAQDNYRWRSDSTTRVERDAMFLEEMELVLNGPATMEPLRAAVLDKVCSDVIVATAKRAAEVATDVKKESVNMMGWEVAKNVQDSGLHSYSIKKDFFSGDMQTVTDATWDLVSVPEKFAALSSAAGKAVKASIIKVLSDDAVVVTMDAVHVDEDGVSCVEREVCVAFRVRTNNSVMLAISSLPPSMWEDKLYALDTVSYIQKGMRWMQFTPSKNDQGFSVTHGGHLKCASRAAAEAESLRLLSLIARWEAKFLSPLIQLF</sequence>
<evidence type="ECO:0000313" key="1">
    <source>
        <dbReference type="EMBL" id="TMW55256.1"/>
    </source>
</evidence>
<dbReference type="AlphaFoldDB" id="A0A8K1C2H7"/>
<accession>A0A8K1C2H7</accession>
<protein>
    <submittedName>
        <fullName evidence="1">Uncharacterized protein</fullName>
    </submittedName>
</protein>
<name>A0A8K1C2H7_PYTOL</name>
<keyword evidence="2" id="KW-1185">Reference proteome</keyword>
<reference evidence="1" key="1">
    <citation type="submission" date="2019-03" db="EMBL/GenBank/DDBJ databases">
        <title>Long read genome sequence of the mycoparasitic Pythium oligandrum ATCC 38472 isolated from sugarbeet rhizosphere.</title>
        <authorList>
            <person name="Gaulin E."/>
        </authorList>
    </citation>
    <scope>NUCLEOTIDE SEQUENCE</scope>
    <source>
        <strain evidence="1">ATCC 38472_TT</strain>
    </source>
</reference>
<dbReference type="EMBL" id="SPLM01000148">
    <property type="protein sequence ID" value="TMW55256.1"/>
    <property type="molecule type" value="Genomic_DNA"/>
</dbReference>
<proteinExistence type="predicted"/>
<organism evidence="1 2">
    <name type="scientific">Pythium oligandrum</name>
    <name type="common">Mycoparasitic fungus</name>
    <dbReference type="NCBI Taxonomy" id="41045"/>
    <lineage>
        <taxon>Eukaryota</taxon>
        <taxon>Sar</taxon>
        <taxon>Stramenopiles</taxon>
        <taxon>Oomycota</taxon>
        <taxon>Peronosporomycetes</taxon>
        <taxon>Pythiales</taxon>
        <taxon>Pythiaceae</taxon>
        <taxon>Pythium</taxon>
    </lineage>
</organism>